<protein>
    <submittedName>
        <fullName evidence="2">Uncharacterized protein</fullName>
    </submittedName>
</protein>
<feature type="compositionally biased region" description="Low complexity" evidence="1">
    <location>
        <begin position="94"/>
        <end position="113"/>
    </location>
</feature>
<feature type="compositionally biased region" description="Low complexity" evidence="1">
    <location>
        <begin position="16"/>
        <end position="33"/>
    </location>
</feature>
<proteinExistence type="predicted"/>
<dbReference type="Proteomes" id="UP000076532">
    <property type="component" value="Unassembled WGS sequence"/>
</dbReference>
<feature type="compositionally biased region" description="Polar residues" evidence="1">
    <location>
        <begin position="128"/>
        <end position="155"/>
    </location>
</feature>
<organism evidence="2 3">
    <name type="scientific">Athelia psychrophila</name>
    <dbReference type="NCBI Taxonomy" id="1759441"/>
    <lineage>
        <taxon>Eukaryota</taxon>
        <taxon>Fungi</taxon>
        <taxon>Dikarya</taxon>
        <taxon>Basidiomycota</taxon>
        <taxon>Agaricomycotina</taxon>
        <taxon>Agaricomycetes</taxon>
        <taxon>Agaricomycetidae</taxon>
        <taxon>Atheliales</taxon>
        <taxon>Atheliaceae</taxon>
        <taxon>Athelia</taxon>
    </lineage>
</organism>
<evidence type="ECO:0000313" key="3">
    <source>
        <dbReference type="Proteomes" id="UP000076532"/>
    </source>
</evidence>
<keyword evidence="3" id="KW-1185">Reference proteome</keyword>
<reference evidence="2 3" key="1">
    <citation type="journal article" date="2016" name="Mol. Biol. Evol.">
        <title>Comparative Genomics of Early-Diverging Mushroom-Forming Fungi Provides Insights into the Origins of Lignocellulose Decay Capabilities.</title>
        <authorList>
            <person name="Nagy L.G."/>
            <person name="Riley R."/>
            <person name="Tritt A."/>
            <person name="Adam C."/>
            <person name="Daum C."/>
            <person name="Floudas D."/>
            <person name="Sun H."/>
            <person name="Yadav J.S."/>
            <person name="Pangilinan J."/>
            <person name="Larsson K.H."/>
            <person name="Matsuura K."/>
            <person name="Barry K."/>
            <person name="Labutti K."/>
            <person name="Kuo R."/>
            <person name="Ohm R.A."/>
            <person name="Bhattacharya S.S."/>
            <person name="Shirouzu T."/>
            <person name="Yoshinaga Y."/>
            <person name="Martin F.M."/>
            <person name="Grigoriev I.V."/>
            <person name="Hibbett D.S."/>
        </authorList>
    </citation>
    <scope>NUCLEOTIDE SEQUENCE [LARGE SCALE GENOMIC DNA]</scope>
    <source>
        <strain evidence="2 3">CBS 109695</strain>
    </source>
</reference>
<gene>
    <name evidence="2" type="ORF">FIBSPDRAFT_142328</name>
</gene>
<evidence type="ECO:0000256" key="1">
    <source>
        <dbReference type="SAM" id="MobiDB-lite"/>
    </source>
</evidence>
<dbReference type="AlphaFoldDB" id="A0A166T0G1"/>
<dbReference type="EMBL" id="KV417495">
    <property type="protein sequence ID" value="KZP30045.1"/>
    <property type="molecule type" value="Genomic_DNA"/>
</dbReference>
<feature type="region of interest" description="Disordered" evidence="1">
    <location>
        <begin position="1"/>
        <end position="155"/>
    </location>
</feature>
<feature type="compositionally biased region" description="Basic residues" evidence="1">
    <location>
        <begin position="118"/>
        <end position="127"/>
    </location>
</feature>
<sequence length="171" mass="18209">MTPDYPSWATMPKGTPSSASSSPSDDSSPVSSSKTRKRKISTQASQNGKRPKLGQSATQPVPKRSVIGKNKHRNASEGTDNRDWSPGQEVDAVQATQSARAQASTSASASASTLQVPTRRKKERARKSTGTMKAPLSSSARTGKRPSLSSASASQGVCQRIQLLFIMNRYS</sequence>
<evidence type="ECO:0000313" key="2">
    <source>
        <dbReference type="EMBL" id="KZP30045.1"/>
    </source>
</evidence>
<accession>A0A166T0G1</accession>
<name>A0A166T0G1_9AGAM</name>